<dbReference type="GeneID" id="97614002"/>
<evidence type="ECO:0000313" key="6">
    <source>
        <dbReference type="Proteomes" id="UP000056255"/>
    </source>
</evidence>
<proteinExistence type="predicted"/>
<name>A0A0K1T1A8_9CREN</name>
<gene>
    <name evidence="1" type="ORF">MsedA_0937</name>
    <name evidence="2" type="ORF">MsedB_0938</name>
    <name evidence="3" type="ORF">MsedC_0937</name>
    <name evidence="4" type="ORF">MsedD_0938</name>
    <name evidence="5" type="ORF">MsedE_0938</name>
</gene>
<dbReference type="EMBL" id="CP012172">
    <property type="protein sequence ID" value="AKV73992.1"/>
    <property type="molecule type" value="Genomic_DNA"/>
</dbReference>
<dbReference type="EMBL" id="CP012175">
    <property type="protein sequence ID" value="AKV80729.1"/>
    <property type="molecule type" value="Genomic_DNA"/>
</dbReference>
<sequence>MLSELLALEEINVAPRRREELVMEKVDVEKLIEDGLIKQEGQFLYLTEKGLRELSKLYGLLDALQTIYMNMAFNKETRKEEIGENTLKDLLSAGLIEVNENTITLTFEGIKLVAQRIVEKMSRAH</sequence>
<dbReference type="EMBL" id="CP012176">
    <property type="protein sequence ID" value="AKV82971.1"/>
    <property type="molecule type" value="Genomic_DNA"/>
</dbReference>
<evidence type="ECO:0000313" key="9">
    <source>
        <dbReference type="Proteomes" id="UP000062475"/>
    </source>
</evidence>
<dbReference type="Proteomes" id="UP000062398">
    <property type="component" value="Chromosome"/>
</dbReference>
<dbReference type="EMBL" id="CP012174">
    <property type="protein sequence ID" value="AKV78484.1"/>
    <property type="molecule type" value="Genomic_DNA"/>
</dbReference>
<reference evidence="5 6" key="2">
    <citation type="submission" date="2015-07" db="EMBL/GenBank/DDBJ databases">
        <title>Physiological, transcriptional responses and genome re-sequencing of acid resistant extremely thermoacidophilic Metallosphaera sedula SARC-M1.</title>
        <authorList>
            <person name="Ai C."/>
            <person name="McCarthy S."/>
            <person name="Eckrich V."/>
            <person name="Rudrappa D."/>
            <person name="Qiu G."/>
            <person name="Blum P."/>
        </authorList>
    </citation>
    <scope>NUCLEOTIDE SEQUENCE [LARGE SCALE GENOMIC DNA]</scope>
    <source>
        <strain evidence="5 6">SARC-M1</strain>
    </source>
</reference>
<dbReference type="Proteomes" id="UP000062475">
    <property type="component" value="Chromosome"/>
</dbReference>
<reference evidence="7 8" key="1">
    <citation type="journal article" date="2015" name="Genome Announc.">
        <title>Complete Genome Sequences of Evolved Arsenate-Resistant Metallosphaera sedula Strains.</title>
        <authorList>
            <person name="Ai C."/>
            <person name="McCarthy S."/>
            <person name="Schackwitz W."/>
            <person name="Martin J."/>
            <person name="Lipzen A."/>
            <person name="Blum P."/>
        </authorList>
    </citation>
    <scope>NUCLEOTIDE SEQUENCE [LARGE SCALE GENOMIC DNA]</scope>
    <source>
        <strain evidence="3 8">ARS120-1</strain>
        <strain evidence="4 7">ARS120-2</strain>
        <strain evidence="1 10">ARS50-1</strain>
        <strain evidence="2 9">ARS50-2</strain>
    </source>
</reference>
<evidence type="ECO:0000313" key="7">
    <source>
        <dbReference type="Proteomes" id="UP000061362"/>
    </source>
</evidence>
<dbReference type="PATRIC" id="fig|43687.5.peg.950"/>
<evidence type="ECO:0000313" key="1">
    <source>
        <dbReference type="EMBL" id="AKV73992.1"/>
    </source>
</evidence>
<dbReference type="InterPro" id="IPR036390">
    <property type="entry name" value="WH_DNA-bd_sf"/>
</dbReference>
<evidence type="ECO:0000313" key="2">
    <source>
        <dbReference type="EMBL" id="AKV76231.1"/>
    </source>
</evidence>
<evidence type="ECO:0000313" key="5">
    <source>
        <dbReference type="EMBL" id="AKV82971.1"/>
    </source>
</evidence>
<dbReference type="Proteomes" id="UP000061362">
    <property type="component" value="Chromosome"/>
</dbReference>
<dbReference type="SUPFAM" id="SSF46785">
    <property type="entry name" value="Winged helix' DNA-binding domain"/>
    <property type="match status" value="1"/>
</dbReference>
<evidence type="ECO:0000313" key="8">
    <source>
        <dbReference type="Proteomes" id="UP000062398"/>
    </source>
</evidence>
<evidence type="ECO:0000313" key="4">
    <source>
        <dbReference type="EMBL" id="AKV80729.1"/>
    </source>
</evidence>
<protein>
    <submittedName>
        <fullName evidence="4">Uncharacterized protein</fullName>
    </submittedName>
</protein>
<dbReference type="RefSeq" id="WP_048060028.1">
    <property type="nucleotide sequence ID" value="NZ_CP008822.1"/>
</dbReference>
<evidence type="ECO:0000313" key="10">
    <source>
        <dbReference type="Proteomes" id="UP000068832"/>
    </source>
</evidence>
<dbReference type="OrthoDB" id="43748at2157"/>
<dbReference type="AlphaFoldDB" id="A0A0K1T1A8"/>
<organism evidence="4 7">
    <name type="scientific">Metallosphaera sedula</name>
    <dbReference type="NCBI Taxonomy" id="43687"/>
    <lineage>
        <taxon>Archaea</taxon>
        <taxon>Thermoproteota</taxon>
        <taxon>Thermoprotei</taxon>
        <taxon>Sulfolobales</taxon>
        <taxon>Sulfolobaceae</taxon>
        <taxon>Metallosphaera</taxon>
    </lineage>
</organism>
<accession>A0A0K1T1A8</accession>
<dbReference type="Proteomes" id="UP000056255">
    <property type="component" value="Chromosome"/>
</dbReference>
<dbReference type="Proteomes" id="UP000068832">
    <property type="component" value="Chromosome"/>
</dbReference>
<evidence type="ECO:0000313" key="3">
    <source>
        <dbReference type="EMBL" id="AKV78484.1"/>
    </source>
</evidence>
<dbReference type="EMBL" id="CP012173">
    <property type="protein sequence ID" value="AKV76231.1"/>
    <property type="molecule type" value="Genomic_DNA"/>
</dbReference>